<organism evidence="3 4">
    <name type="scientific">Ulvibacterium marinum</name>
    <dbReference type="NCBI Taxonomy" id="2419782"/>
    <lineage>
        <taxon>Bacteria</taxon>
        <taxon>Pseudomonadati</taxon>
        <taxon>Bacteroidota</taxon>
        <taxon>Flavobacteriia</taxon>
        <taxon>Flavobacteriales</taxon>
        <taxon>Flavobacteriaceae</taxon>
        <taxon>Ulvibacterium</taxon>
    </lineage>
</organism>
<gene>
    <name evidence="3" type="ORF">D7Z94_06375</name>
</gene>
<dbReference type="Proteomes" id="UP000276603">
    <property type="component" value="Unassembled WGS sequence"/>
</dbReference>
<dbReference type="GO" id="GO:0016853">
    <property type="term" value="F:isomerase activity"/>
    <property type="evidence" value="ECO:0007669"/>
    <property type="project" value="UniProtKB-KW"/>
</dbReference>
<dbReference type="CDD" id="cd06558">
    <property type="entry name" value="crotonase-like"/>
    <property type="match status" value="1"/>
</dbReference>
<dbReference type="EMBL" id="RBCJ01000001">
    <property type="protein sequence ID" value="RKN83443.1"/>
    <property type="molecule type" value="Genomic_DNA"/>
</dbReference>
<dbReference type="AlphaFoldDB" id="A0A3B0CBX5"/>
<dbReference type="OrthoDB" id="9775794at2"/>
<proteinExistence type="inferred from homology"/>
<dbReference type="GO" id="GO:0006635">
    <property type="term" value="P:fatty acid beta-oxidation"/>
    <property type="evidence" value="ECO:0007669"/>
    <property type="project" value="TreeGrafter"/>
</dbReference>
<comment type="similarity">
    <text evidence="1 2">Belongs to the enoyl-CoA hydratase/isomerase family.</text>
</comment>
<dbReference type="Gene3D" id="3.90.226.10">
    <property type="entry name" value="2-enoyl-CoA Hydratase, Chain A, domain 1"/>
    <property type="match status" value="1"/>
</dbReference>
<dbReference type="SUPFAM" id="SSF52096">
    <property type="entry name" value="ClpP/crotonase"/>
    <property type="match status" value="1"/>
</dbReference>
<keyword evidence="3" id="KW-0413">Isomerase</keyword>
<name>A0A3B0CBX5_9FLAO</name>
<dbReference type="PANTHER" id="PTHR11941:SF54">
    <property type="entry name" value="ENOYL-COA HYDRATASE, MITOCHONDRIAL"/>
    <property type="match status" value="1"/>
</dbReference>
<dbReference type="PROSITE" id="PS00166">
    <property type="entry name" value="ENOYL_COA_HYDRATASE"/>
    <property type="match status" value="1"/>
</dbReference>
<evidence type="ECO:0000256" key="2">
    <source>
        <dbReference type="RuleBase" id="RU003707"/>
    </source>
</evidence>
<accession>A0A3B0CBX5</accession>
<evidence type="ECO:0000313" key="3">
    <source>
        <dbReference type="EMBL" id="RKN83443.1"/>
    </source>
</evidence>
<evidence type="ECO:0000256" key="1">
    <source>
        <dbReference type="ARBA" id="ARBA00005254"/>
    </source>
</evidence>
<dbReference type="InterPro" id="IPR029045">
    <property type="entry name" value="ClpP/crotonase-like_dom_sf"/>
</dbReference>
<dbReference type="Pfam" id="PF00378">
    <property type="entry name" value="ECH_1"/>
    <property type="match status" value="1"/>
</dbReference>
<reference evidence="3 4" key="1">
    <citation type="submission" date="2018-10" db="EMBL/GenBank/DDBJ databases">
        <title>Ulvibacterium marinum gen. nov., sp. nov., a novel marine bacterium of the family Flavobacteriaceae, isolated from a culture of the green alga Ulva prolifera.</title>
        <authorList>
            <person name="Zhang Z."/>
        </authorList>
    </citation>
    <scope>NUCLEOTIDE SEQUENCE [LARGE SCALE GENOMIC DNA]</scope>
    <source>
        <strain evidence="3 4">CCMM003</strain>
    </source>
</reference>
<sequence length="235" mass="25516">MILTDLNEGILTITLKNPSKMNCMGFEMLHGLKDAITKAQKDTEIEVVVLKGAGERAFSSGADTKEFAALSPPEVEKWIRSGNDIFNQLEQLPKPTVAFLNGYVMGGGLELALACDFRLATSSVVISSPELGNGWLPGWGGMTRLRRLIGEANAKRVVLLSERFDAESSNRLGLLTIRMTDGKEAEELQSFVDGLKSKNSKAYGMAKLALMDVNRTTSGTAIDFDILAVSLSREN</sequence>
<protein>
    <submittedName>
        <fullName evidence="3">Enoyl-CoA hydratase/isomerase family protein</fullName>
    </submittedName>
</protein>
<comment type="caution">
    <text evidence="3">The sequence shown here is derived from an EMBL/GenBank/DDBJ whole genome shotgun (WGS) entry which is preliminary data.</text>
</comment>
<dbReference type="InterPro" id="IPR001753">
    <property type="entry name" value="Enoyl-CoA_hydra/iso"/>
</dbReference>
<dbReference type="InterPro" id="IPR018376">
    <property type="entry name" value="Enoyl-CoA_hyd/isom_CS"/>
</dbReference>
<dbReference type="PANTHER" id="PTHR11941">
    <property type="entry name" value="ENOYL-COA HYDRATASE-RELATED"/>
    <property type="match status" value="1"/>
</dbReference>
<evidence type="ECO:0000313" key="4">
    <source>
        <dbReference type="Proteomes" id="UP000276603"/>
    </source>
</evidence>
<dbReference type="RefSeq" id="WP_120710650.1">
    <property type="nucleotide sequence ID" value="NZ_RBCJ01000001.1"/>
</dbReference>
<keyword evidence="4" id="KW-1185">Reference proteome</keyword>